<accession>A0A1F8B8H8</accession>
<feature type="domain" description="Urease accessory protein UreH-like transmembrane" evidence="2">
    <location>
        <begin position="7"/>
        <end position="200"/>
    </location>
</feature>
<feature type="transmembrane region" description="Helical" evidence="1">
    <location>
        <begin position="191"/>
        <end position="211"/>
    </location>
</feature>
<feature type="transmembrane region" description="Helical" evidence="1">
    <location>
        <begin position="51"/>
        <end position="70"/>
    </location>
</feature>
<evidence type="ECO:0000259" key="2">
    <source>
        <dbReference type="Pfam" id="PF13386"/>
    </source>
</evidence>
<evidence type="ECO:0000313" key="5">
    <source>
        <dbReference type="Proteomes" id="UP000176404"/>
    </source>
</evidence>
<dbReference type="EMBL" id="MGHD01000010">
    <property type="protein sequence ID" value="OGM59999.1"/>
    <property type="molecule type" value="Genomic_DNA"/>
</dbReference>
<feature type="domain" description="EfeO-type cupredoxin-like" evidence="3">
    <location>
        <begin position="244"/>
        <end position="327"/>
    </location>
</feature>
<feature type="transmembrane region" description="Helical" evidence="1">
    <location>
        <begin position="76"/>
        <end position="94"/>
    </location>
</feature>
<comment type="caution">
    <text evidence="4">The sequence shown here is derived from an EMBL/GenBank/DDBJ whole genome shotgun (WGS) entry which is preliminary data.</text>
</comment>
<dbReference type="Pfam" id="PF13473">
    <property type="entry name" value="Cupredoxin_1"/>
    <property type="match status" value="1"/>
</dbReference>
<dbReference type="PANTHER" id="PTHR42208">
    <property type="entry name" value="HEAVY METAL TRANSPORTER-RELATED"/>
    <property type="match status" value="1"/>
</dbReference>
<gene>
    <name evidence="4" type="ORF">A2892_03830</name>
</gene>
<dbReference type="Pfam" id="PF13386">
    <property type="entry name" value="DsbD_2"/>
    <property type="match status" value="1"/>
</dbReference>
<keyword evidence="1" id="KW-1133">Transmembrane helix</keyword>
<evidence type="ECO:0000256" key="1">
    <source>
        <dbReference type="SAM" id="Phobius"/>
    </source>
</evidence>
<protein>
    <recommendedName>
        <fullName evidence="6">Urease accessory protein UreH-like transmembrane domain-containing protein</fullName>
    </recommendedName>
</protein>
<dbReference type="InterPro" id="IPR039447">
    <property type="entry name" value="UreH-like_TM_dom"/>
</dbReference>
<dbReference type="AlphaFoldDB" id="A0A1F8B8H8"/>
<feature type="transmembrane region" description="Helical" evidence="1">
    <location>
        <begin position="156"/>
        <end position="179"/>
    </location>
</feature>
<dbReference type="Gene3D" id="2.60.40.420">
    <property type="entry name" value="Cupredoxins - blue copper proteins"/>
    <property type="match status" value="1"/>
</dbReference>
<evidence type="ECO:0000259" key="3">
    <source>
        <dbReference type="Pfam" id="PF13473"/>
    </source>
</evidence>
<dbReference type="InterPro" id="IPR028096">
    <property type="entry name" value="EfeO_Cupredoxin"/>
</dbReference>
<dbReference type="InterPro" id="IPR008972">
    <property type="entry name" value="Cupredoxin"/>
</dbReference>
<evidence type="ECO:0008006" key="6">
    <source>
        <dbReference type="Google" id="ProtNLM"/>
    </source>
</evidence>
<feature type="transmembrane region" description="Helical" evidence="1">
    <location>
        <begin position="123"/>
        <end position="150"/>
    </location>
</feature>
<sequence>MDTVWLALITGLTTGGISCFAVQGGLLASSLTNQKDNNQKLVITSFLASKLIAYSLLGAFLGLLGSSLVISPKLQGLLQIFAGIFMLATVGKLLDIHPIFRHFVITPPKVAYRLIRLRSRNEGFFGSAILGFLTVFIPCGVTQAMMLLSISTGSPVWGSLTLGAFTLGTSPVFFALGAASNQILQRKSLKYLAASAIFVLATLSINTGQILRGSVHTLQNYWAVATDQLGKEKSSSGQVASVSAKGVQEAEIRVLSNGYQSSVKTIKAGIPVSLKLTTQNTKGCSRAFTIPEYEITQILPETGIKIVEFTPTRRGRLTYSCSMGMYAGYFEVI</sequence>
<proteinExistence type="predicted"/>
<feature type="transmembrane region" description="Helical" evidence="1">
    <location>
        <begin position="6"/>
        <end position="31"/>
    </location>
</feature>
<dbReference type="Proteomes" id="UP000176404">
    <property type="component" value="Unassembled WGS sequence"/>
</dbReference>
<name>A0A1F8B8H8_9BACT</name>
<evidence type="ECO:0000313" key="4">
    <source>
        <dbReference type="EMBL" id="OGM59999.1"/>
    </source>
</evidence>
<dbReference type="PANTHER" id="PTHR42208:SF1">
    <property type="entry name" value="HEAVY METAL TRANSPORTER"/>
    <property type="match status" value="1"/>
</dbReference>
<keyword evidence="1" id="KW-0472">Membrane</keyword>
<organism evidence="4 5">
    <name type="scientific">Candidatus Woesebacteria bacterium RIFCSPLOWO2_01_FULL_39_10b</name>
    <dbReference type="NCBI Taxonomy" id="1802517"/>
    <lineage>
        <taxon>Bacteria</taxon>
        <taxon>Candidatus Woeseibacteriota</taxon>
    </lineage>
</organism>
<keyword evidence="1" id="KW-0812">Transmembrane</keyword>
<reference evidence="4 5" key="1">
    <citation type="journal article" date="2016" name="Nat. Commun.">
        <title>Thousands of microbial genomes shed light on interconnected biogeochemical processes in an aquifer system.</title>
        <authorList>
            <person name="Anantharaman K."/>
            <person name="Brown C.T."/>
            <person name="Hug L.A."/>
            <person name="Sharon I."/>
            <person name="Castelle C.J."/>
            <person name="Probst A.J."/>
            <person name="Thomas B.C."/>
            <person name="Singh A."/>
            <person name="Wilkins M.J."/>
            <person name="Karaoz U."/>
            <person name="Brodie E.L."/>
            <person name="Williams K.H."/>
            <person name="Hubbard S.S."/>
            <person name="Banfield J.F."/>
        </authorList>
    </citation>
    <scope>NUCLEOTIDE SEQUENCE [LARGE SCALE GENOMIC DNA]</scope>
</reference>
<dbReference type="STRING" id="1802517.A2892_03830"/>
<dbReference type="SUPFAM" id="SSF49503">
    <property type="entry name" value="Cupredoxins"/>
    <property type="match status" value="1"/>
</dbReference>